<dbReference type="STRING" id="1265.SAMN02910280_1194"/>
<protein>
    <submittedName>
        <fullName evidence="1">Uncharacterized protein</fullName>
    </submittedName>
</protein>
<sequence length="111" mass="12872">MKRGVFWLIDGKLYCYPFDGSISEGIAKSGNTYNHKKLWEHLRPCGSKAGFDYYPRGRVEITAKGKAVIYMSLHIGSEYVSEICKAFELDNVPVIKYDHSEHYHCYLDREE</sequence>
<dbReference type="EMBL" id="QGDI01000007">
    <property type="protein sequence ID" value="PWJ12218.1"/>
    <property type="molecule type" value="Genomic_DNA"/>
</dbReference>
<dbReference type="OrthoDB" id="2042705at2"/>
<dbReference type="Proteomes" id="UP000245720">
    <property type="component" value="Unassembled WGS sequence"/>
</dbReference>
<dbReference type="AlphaFoldDB" id="A0A315YL04"/>
<gene>
    <name evidence="1" type="ORF">IE37_01908</name>
</gene>
<accession>A0A315YL04</accession>
<organism evidence="1 2">
    <name type="scientific">Ruminococcus flavefaciens</name>
    <dbReference type="NCBI Taxonomy" id="1265"/>
    <lineage>
        <taxon>Bacteria</taxon>
        <taxon>Bacillati</taxon>
        <taxon>Bacillota</taxon>
        <taxon>Clostridia</taxon>
        <taxon>Eubacteriales</taxon>
        <taxon>Oscillospiraceae</taxon>
        <taxon>Ruminococcus</taxon>
    </lineage>
</organism>
<dbReference type="RefSeq" id="WP_109726675.1">
    <property type="nucleotide sequence ID" value="NZ_QGDI01000007.1"/>
</dbReference>
<proteinExistence type="predicted"/>
<reference evidence="1 2" key="1">
    <citation type="submission" date="2018-05" db="EMBL/GenBank/DDBJ databases">
        <title>The Hungate 1000. A catalogue of reference genomes from the rumen microbiome.</title>
        <authorList>
            <person name="Kelly W."/>
        </authorList>
    </citation>
    <scope>NUCLEOTIDE SEQUENCE [LARGE SCALE GENOMIC DNA]</scope>
    <source>
        <strain evidence="1 2">SAb67</strain>
    </source>
</reference>
<evidence type="ECO:0000313" key="1">
    <source>
        <dbReference type="EMBL" id="PWJ12218.1"/>
    </source>
</evidence>
<name>A0A315YL04_RUMFL</name>
<comment type="caution">
    <text evidence="1">The sequence shown here is derived from an EMBL/GenBank/DDBJ whole genome shotgun (WGS) entry which is preliminary data.</text>
</comment>
<evidence type="ECO:0000313" key="2">
    <source>
        <dbReference type="Proteomes" id="UP000245720"/>
    </source>
</evidence>